<protein>
    <submittedName>
        <fullName evidence="4">M23 family metallopeptidase</fullName>
        <ecNumber evidence="4">3.4.24.-</ecNumber>
    </submittedName>
</protein>
<dbReference type="PANTHER" id="PTHR21666">
    <property type="entry name" value="PEPTIDASE-RELATED"/>
    <property type="match status" value="1"/>
</dbReference>
<dbReference type="Proteomes" id="UP001609176">
    <property type="component" value="Unassembled WGS sequence"/>
</dbReference>
<dbReference type="PANTHER" id="PTHR21666:SF270">
    <property type="entry name" value="MUREIN HYDROLASE ACTIVATOR ENVC"/>
    <property type="match status" value="1"/>
</dbReference>
<keyword evidence="6" id="KW-1185">Reference proteome</keyword>
<gene>
    <name evidence="4" type="ORF">ACHIPV_19805</name>
    <name evidence="3" type="ORF">ACHIRB_02990</name>
</gene>
<feature type="compositionally biased region" description="Low complexity" evidence="1">
    <location>
        <begin position="156"/>
        <end position="167"/>
    </location>
</feature>
<feature type="region of interest" description="Disordered" evidence="1">
    <location>
        <begin position="143"/>
        <end position="220"/>
    </location>
</feature>
<dbReference type="Pfam" id="PF01551">
    <property type="entry name" value="Peptidase_M23"/>
    <property type="match status" value="1"/>
</dbReference>
<dbReference type="EMBL" id="JBIMSP010000036">
    <property type="protein sequence ID" value="MFH5244102.1"/>
    <property type="molecule type" value="Genomic_DNA"/>
</dbReference>
<dbReference type="InterPro" id="IPR016047">
    <property type="entry name" value="M23ase_b-sheet_dom"/>
</dbReference>
<proteinExistence type="predicted"/>
<organism evidence="4 5">
    <name type="scientific">Antrihabitans spumae</name>
    <dbReference type="NCBI Taxonomy" id="3373370"/>
    <lineage>
        <taxon>Bacteria</taxon>
        <taxon>Bacillati</taxon>
        <taxon>Actinomycetota</taxon>
        <taxon>Actinomycetes</taxon>
        <taxon>Mycobacteriales</taxon>
        <taxon>Nocardiaceae</taxon>
        <taxon>Antrihabitans</taxon>
    </lineage>
</organism>
<accession>A0ABW7KQP8</accession>
<name>A0ABW7KQP8_9NOCA</name>
<dbReference type="GO" id="GO:0016787">
    <property type="term" value="F:hydrolase activity"/>
    <property type="evidence" value="ECO:0007669"/>
    <property type="project" value="UniProtKB-KW"/>
</dbReference>
<evidence type="ECO:0000313" key="6">
    <source>
        <dbReference type="Proteomes" id="UP001609219"/>
    </source>
</evidence>
<evidence type="ECO:0000313" key="3">
    <source>
        <dbReference type="EMBL" id="MFH5227561.1"/>
    </source>
</evidence>
<dbReference type="SUPFAM" id="SSF51261">
    <property type="entry name" value="Duplicated hybrid motif"/>
    <property type="match status" value="1"/>
</dbReference>
<dbReference type="InterPro" id="IPR050570">
    <property type="entry name" value="Cell_wall_metabolism_enzyme"/>
</dbReference>
<evidence type="ECO:0000256" key="1">
    <source>
        <dbReference type="SAM" id="MobiDB-lite"/>
    </source>
</evidence>
<keyword evidence="4" id="KW-0378">Hydrolase</keyword>
<dbReference type="CDD" id="cd12797">
    <property type="entry name" value="M23_peptidase"/>
    <property type="match status" value="1"/>
</dbReference>
<dbReference type="EC" id="3.4.24.-" evidence="4"/>
<dbReference type="RefSeq" id="WP_395125480.1">
    <property type="nucleotide sequence ID" value="NZ_JBIMSN010000012.1"/>
</dbReference>
<dbReference type="Gene3D" id="2.70.70.10">
    <property type="entry name" value="Glucose Permease (Domain IIA)"/>
    <property type="match status" value="1"/>
</dbReference>
<reference evidence="5 6" key="1">
    <citation type="submission" date="2024-10" db="EMBL/GenBank/DDBJ databases">
        <authorList>
            <person name="Riesco R."/>
        </authorList>
    </citation>
    <scope>NUCLEOTIDE SEQUENCE [LARGE SCALE GENOMIC DNA]</scope>
    <source>
        <strain evidence="4 5">NCIMB 15448</strain>
        <strain evidence="3 6">NCIMB 15450</strain>
    </source>
</reference>
<evidence type="ECO:0000259" key="2">
    <source>
        <dbReference type="Pfam" id="PF01551"/>
    </source>
</evidence>
<dbReference type="InterPro" id="IPR011055">
    <property type="entry name" value="Dup_hybrid_motif"/>
</dbReference>
<comment type="caution">
    <text evidence="4">The sequence shown here is derived from an EMBL/GenBank/DDBJ whole genome shotgun (WGS) entry which is preliminary data.</text>
</comment>
<dbReference type="EMBL" id="JBIMSN010000012">
    <property type="protein sequence ID" value="MFH5227561.1"/>
    <property type="molecule type" value="Genomic_DNA"/>
</dbReference>
<evidence type="ECO:0000313" key="5">
    <source>
        <dbReference type="Proteomes" id="UP001609176"/>
    </source>
</evidence>
<dbReference type="Proteomes" id="UP001609219">
    <property type="component" value="Unassembled WGS sequence"/>
</dbReference>
<evidence type="ECO:0000313" key="4">
    <source>
        <dbReference type="EMBL" id="MFH5244102.1"/>
    </source>
</evidence>
<feature type="domain" description="M23ase beta-sheet core" evidence="2">
    <location>
        <begin position="220"/>
        <end position="315"/>
    </location>
</feature>
<sequence>MRRSPTLNGSTGHRPRSAVQAVVGLGMLGGLVAFAPAVSAAPGDSPARQAHLRGEVADILIESLRAIGSSGALEELAGPSGRITSCLVDMTASPSTSPTEGPGALATITPCIGAVNDVDPTVLTGLLTRLPVGKLVSTLAAAESPHDPSLGHGPDTDTTTPPLTADPRASRVIPPDESTSEPAQRTRPDRTRPNPSLPGTAKFVAPTSGEITSPFGDGRNHEGIDIANSVGTPIVAVADGKVISAGPAQGFGLWVRIRHDDGTVTTYGHNNNNGVAVGQRVRAGQQIATVGNRGISSGPHLHFEVASPTGEKVDPIEWLDERDAGITDADTDS</sequence>